<accession>A0ABS1D4D7</accession>
<keyword evidence="1" id="KW-0378">Hydrolase</keyword>
<dbReference type="PANTHER" id="PTHR48081:SF9">
    <property type="entry name" value="CARBOXYLESTERASE"/>
    <property type="match status" value="1"/>
</dbReference>
<evidence type="ECO:0000256" key="1">
    <source>
        <dbReference type="ARBA" id="ARBA00022801"/>
    </source>
</evidence>
<dbReference type="Pfam" id="PF20434">
    <property type="entry name" value="BD-FAE"/>
    <property type="match status" value="1"/>
</dbReference>
<dbReference type="InterPro" id="IPR049492">
    <property type="entry name" value="BD-FAE-like_dom"/>
</dbReference>
<gene>
    <name evidence="3" type="ORF">CKO45_24695</name>
</gene>
<sequence length="306" mass="31350">MARSASSAETAGMAMPGAMPGRRRAAALLGTALLGGCTPLGLLDAMVPRGSAQADTGIAYGAHPRQRLDLYRPAGGGPWPLVVWFYGGAWRSGDRGDYRFVAAALAGHGIATAIPDYRLYPEGAFPTFLEDAAEATAWAGTRAAALGADPARVVLAGHSAGAHIALLLALDARRLARAGWDRRGLAGAIGLAGPYDFLPLRDPAVQAVFAAADDLRETQPIAFADAGAPPLLLLTGTDDTTVGPGNSDRLAARARAAGGSAEVRRYPGLAHIGVLTALAPPFRWRAPVLADMAAFAAAPPPLPRAG</sequence>
<protein>
    <recommendedName>
        <fullName evidence="2">BD-FAE-like domain-containing protein</fullName>
    </recommendedName>
</protein>
<evidence type="ECO:0000259" key="2">
    <source>
        <dbReference type="Pfam" id="PF20434"/>
    </source>
</evidence>
<dbReference type="PANTHER" id="PTHR48081">
    <property type="entry name" value="AB HYDROLASE SUPERFAMILY PROTEIN C4A8.06C"/>
    <property type="match status" value="1"/>
</dbReference>
<dbReference type="InterPro" id="IPR029058">
    <property type="entry name" value="AB_hydrolase_fold"/>
</dbReference>
<reference evidence="3 4" key="1">
    <citation type="journal article" date="2020" name="Microorganisms">
        <title>Osmotic Adaptation and Compatible Solute Biosynthesis of Phototrophic Bacteria as Revealed from Genome Analyses.</title>
        <authorList>
            <person name="Imhoff J.F."/>
            <person name="Rahn T."/>
            <person name="Kunzel S."/>
            <person name="Keller A."/>
            <person name="Neulinger S.C."/>
        </authorList>
    </citation>
    <scope>NUCLEOTIDE SEQUENCE [LARGE SCALE GENOMIC DNA]</scope>
    <source>
        <strain evidence="3 4">DSM 15382</strain>
    </source>
</reference>
<dbReference type="SUPFAM" id="SSF53474">
    <property type="entry name" value="alpha/beta-Hydrolases"/>
    <property type="match status" value="1"/>
</dbReference>
<name>A0ABS1D4D7_9PROT</name>
<dbReference type="InterPro" id="IPR050300">
    <property type="entry name" value="GDXG_lipolytic_enzyme"/>
</dbReference>
<evidence type="ECO:0000313" key="4">
    <source>
        <dbReference type="Proteomes" id="UP000697995"/>
    </source>
</evidence>
<dbReference type="Proteomes" id="UP000697995">
    <property type="component" value="Unassembled WGS sequence"/>
</dbReference>
<evidence type="ECO:0000313" key="3">
    <source>
        <dbReference type="EMBL" id="MBK1661411.1"/>
    </source>
</evidence>
<organism evidence="3 4">
    <name type="scientific">Paracraurococcus ruber</name>
    <dbReference type="NCBI Taxonomy" id="77675"/>
    <lineage>
        <taxon>Bacteria</taxon>
        <taxon>Pseudomonadati</taxon>
        <taxon>Pseudomonadota</taxon>
        <taxon>Alphaproteobacteria</taxon>
        <taxon>Acetobacterales</taxon>
        <taxon>Roseomonadaceae</taxon>
        <taxon>Paracraurococcus</taxon>
    </lineage>
</organism>
<dbReference type="EMBL" id="NRSG01000299">
    <property type="protein sequence ID" value="MBK1661411.1"/>
    <property type="molecule type" value="Genomic_DNA"/>
</dbReference>
<keyword evidence="4" id="KW-1185">Reference proteome</keyword>
<dbReference type="Gene3D" id="3.40.50.1820">
    <property type="entry name" value="alpha/beta hydrolase"/>
    <property type="match status" value="1"/>
</dbReference>
<proteinExistence type="predicted"/>
<feature type="domain" description="BD-FAE-like" evidence="2">
    <location>
        <begin position="68"/>
        <end position="251"/>
    </location>
</feature>
<comment type="caution">
    <text evidence="3">The sequence shown here is derived from an EMBL/GenBank/DDBJ whole genome shotgun (WGS) entry which is preliminary data.</text>
</comment>